<sequence length="272" mass="29115">MNDTTSMVRRHYSPTGLTDRIKAALAAVTPEDQPLTVTQLAPLDQFHTRGILATTELAGAAGLEPATRVLDLGCGIGGPARYLATTFGCQVSGVDLSPGFIDAAAYLTARCGLSQRVTFQVGDALHLTFEDGAFDTVFLQHVAMNIEDRAALYAEVRRILAPGGRFATYDLVLRDGDVVYPAPWARDASTSFLFSEADTRAAIEQAGFKAVLWRDDTQTALDWFKAAMGAPPQSGPNLGVVMGPDFPAITGNLARNIRENRLGVLSAVLTRD</sequence>
<evidence type="ECO:0000256" key="4">
    <source>
        <dbReference type="ARBA" id="ARBA00025707"/>
    </source>
</evidence>
<dbReference type="AlphaFoldDB" id="A0A1M6IX68"/>
<dbReference type="GO" id="GO:0008757">
    <property type="term" value="F:S-adenosylmethionine-dependent methyltransferase activity"/>
    <property type="evidence" value="ECO:0007669"/>
    <property type="project" value="InterPro"/>
</dbReference>
<dbReference type="CDD" id="cd02440">
    <property type="entry name" value="AdoMet_MTases"/>
    <property type="match status" value="1"/>
</dbReference>
<name>A0A1M6IX68_9BRAD</name>
<dbReference type="PANTHER" id="PTHR44307">
    <property type="entry name" value="PHOSPHOETHANOLAMINE METHYLTRANSFERASE"/>
    <property type="match status" value="1"/>
</dbReference>
<keyword evidence="3" id="KW-0808">Transferase</keyword>
<evidence type="ECO:0000256" key="1">
    <source>
        <dbReference type="ARBA" id="ARBA00005189"/>
    </source>
</evidence>
<comment type="pathway">
    <text evidence="4">Phospholipid metabolism.</text>
</comment>
<dbReference type="Proteomes" id="UP000189935">
    <property type="component" value="Chromosome I"/>
</dbReference>
<evidence type="ECO:0000313" key="6">
    <source>
        <dbReference type="EMBL" id="SHJ39027.1"/>
    </source>
</evidence>
<dbReference type="EMBL" id="LT670844">
    <property type="protein sequence ID" value="SHJ39027.1"/>
    <property type="molecule type" value="Genomic_DNA"/>
</dbReference>
<dbReference type="OrthoDB" id="7856199at2"/>
<evidence type="ECO:0000259" key="5">
    <source>
        <dbReference type="Pfam" id="PF08241"/>
    </source>
</evidence>
<dbReference type="InterPro" id="IPR013216">
    <property type="entry name" value="Methyltransf_11"/>
</dbReference>
<proteinExistence type="predicted"/>
<dbReference type="Gene3D" id="3.40.50.150">
    <property type="entry name" value="Vaccinia Virus protein VP39"/>
    <property type="match status" value="1"/>
</dbReference>
<protein>
    <submittedName>
        <fullName evidence="6">Ubiquinone/menaquinone biosynthesis C-methylase UbiE</fullName>
    </submittedName>
</protein>
<feature type="domain" description="Methyltransferase type 11" evidence="5">
    <location>
        <begin position="70"/>
        <end position="167"/>
    </location>
</feature>
<organism evidence="6 7">
    <name type="scientific">Bradyrhizobium lablabi</name>
    <dbReference type="NCBI Taxonomy" id="722472"/>
    <lineage>
        <taxon>Bacteria</taxon>
        <taxon>Pseudomonadati</taxon>
        <taxon>Pseudomonadota</taxon>
        <taxon>Alphaproteobacteria</taxon>
        <taxon>Hyphomicrobiales</taxon>
        <taxon>Nitrobacteraceae</taxon>
        <taxon>Bradyrhizobium</taxon>
    </lineage>
</organism>
<reference evidence="6 7" key="1">
    <citation type="submission" date="2016-11" db="EMBL/GenBank/DDBJ databases">
        <authorList>
            <person name="Jaros S."/>
            <person name="Januszkiewicz K."/>
            <person name="Wedrychowicz H."/>
        </authorList>
    </citation>
    <scope>NUCLEOTIDE SEQUENCE [LARGE SCALE GENOMIC DNA]</scope>
    <source>
        <strain evidence="6 7">GAS499</strain>
    </source>
</reference>
<gene>
    <name evidence="6" type="ORF">SAMN05444159_0490</name>
</gene>
<evidence type="ECO:0000313" key="7">
    <source>
        <dbReference type="Proteomes" id="UP000189935"/>
    </source>
</evidence>
<dbReference type="Pfam" id="PF08241">
    <property type="entry name" value="Methyltransf_11"/>
    <property type="match status" value="1"/>
</dbReference>
<keyword evidence="2 6" id="KW-0489">Methyltransferase</keyword>
<evidence type="ECO:0000256" key="3">
    <source>
        <dbReference type="ARBA" id="ARBA00022679"/>
    </source>
</evidence>
<dbReference type="PANTHER" id="PTHR44307:SF2">
    <property type="entry name" value="PHOSPHOETHANOLAMINE METHYLTRANSFERASE ISOFORM X1"/>
    <property type="match status" value="1"/>
</dbReference>
<keyword evidence="6" id="KW-0830">Ubiquinone</keyword>
<evidence type="ECO:0000256" key="2">
    <source>
        <dbReference type="ARBA" id="ARBA00022603"/>
    </source>
</evidence>
<dbReference type="SUPFAM" id="SSF53335">
    <property type="entry name" value="S-adenosyl-L-methionine-dependent methyltransferases"/>
    <property type="match status" value="1"/>
</dbReference>
<comment type="pathway">
    <text evidence="1">Lipid metabolism.</text>
</comment>
<dbReference type="RefSeq" id="WP_079536548.1">
    <property type="nucleotide sequence ID" value="NZ_LT670844.1"/>
</dbReference>
<dbReference type="InterPro" id="IPR029063">
    <property type="entry name" value="SAM-dependent_MTases_sf"/>
</dbReference>
<accession>A0A1M6IX68</accession>
<dbReference type="GO" id="GO:0032259">
    <property type="term" value="P:methylation"/>
    <property type="evidence" value="ECO:0007669"/>
    <property type="project" value="UniProtKB-KW"/>
</dbReference>